<keyword evidence="7" id="KW-1185">Reference proteome</keyword>
<dbReference type="eggNOG" id="ENOG502SC8I">
    <property type="taxonomic scope" value="Eukaryota"/>
</dbReference>
<dbReference type="SMART" id="SM00671">
    <property type="entry name" value="SEL1"/>
    <property type="match status" value="3"/>
</dbReference>
<dbReference type="InterPro" id="IPR011990">
    <property type="entry name" value="TPR-like_helical_dom_sf"/>
</dbReference>
<evidence type="ECO:0000256" key="2">
    <source>
        <dbReference type="ARBA" id="ARBA00022771"/>
    </source>
</evidence>
<dbReference type="Gene3D" id="1.25.40.10">
    <property type="entry name" value="Tetratricopeptide repeat domain"/>
    <property type="match status" value="1"/>
</dbReference>
<dbReference type="PROSITE" id="PS01360">
    <property type="entry name" value="ZF_MYND_1"/>
    <property type="match status" value="1"/>
</dbReference>
<dbReference type="PANTHER" id="PTHR43628:SF1">
    <property type="entry name" value="CHITIN SYNTHASE REGULATORY FACTOR 2-RELATED"/>
    <property type="match status" value="1"/>
</dbReference>
<evidence type="ECO:0000313" key="7">
    <source>
        <dbReference type="Proteomes" id="UP000266841"/>
    </source>
</evidence>
<dbReference type="PANTHER" id="PTHR43628">
    <property type="entry name" value="ACTIVATOR OF C KINASE PROTEIN 1-RELATED"/>
    <property type="match status" value="1"/>
</dbReference>
<dbReference type="InterPro" id="IPR006597">
    <property type="entry name" value="Sel1-like"/>
</dbReference>
<keyword evidence="3" id="KW-0862">Zinc</keyword>
<organism evidence="6 7">
    <name type="scientific">Thalassiosira oceanica</name>
    <name type="common">Marine diatom</name>
    <dbReference type="NCBI Taxonomy" id="159749"/>
    <lineage>
        <taxon>Eukaryota</taxon>
        <taxon>Sar</taxon>
        <taxon>Stramenopiles</taxon>
        <taxon>Ochrophyta</taxon>
        <taxon>Bacillariophyta</taxon>
        <taxon>Coscinodiscophyceae</taxon>
        <taxon>Thalassiosirophycidae</taxon>
        <taxon>Thalassiosirales</taxon>
        <taxon>Thalassiosiraceae</taxon>
        <taxon>Thalassiosira</taxon>
    </lineage>
</organism>
<name>K0TKY0_THAOC</name>
<dbReference type="GO" id="GO:0008270">
    <property type="term" value="F:zinc ion binding"/>
    <property type="evidence" value="ECO:0007669"/>
    <property type="project" value="UniProtKB-KW"/>
</dbReference>
<dbReference type="Pfam" id="PF01753">
    <property type="entry name" value="zf-MYND"/>
    <property type="match status" value="1"/>
</dbReference>
<keyword evidence="2 4" id="KW-0863">Zinc-finger</keyword>
<dbReference type="SUPFAM" id="SSF144232">
    <property type="entry name" value="HIT/MYND zinc finger-like"/>
    <property type="match status" value="1"/>
</dbReference>
<evidence type="ECO:0000313" key="6">
    <source>
        <dbReference type="EMBL" id="EJK74851.1"/>
    </source>
</evidence>
<keyword evidence="1" id="KW-0479">Metal-binding</keyword>
<dbReference type="AlphaFoldDB" id="K0TKY0"/>
<dbReference type="Proteomes" id="UP000266841">
    <property type="component" value="Unassembled WGS sequence"/>
</dbReference>
<proteinExistence type="predicted"/>
<accession>K0TKY0</accession>
<reference evidence="6 7" key="1">
    <citation type="journal article" date="2012" name="Genome Biol.">
        <title>Genome and low-iron response of an oceanic diatom adapted to chronic iron limitation.</title>
        <authorList>
            <person name="Lommer M."/>
            <person name="Specht M."/>
            <person name="Roy A.S."/>
            <person name="Kraemer L."/>
            <person name="Andreson R."/>
            <person name="Gutowska M.A."/>
            <person name="Wolf J."/>
            <person name="Bergner S.V."/>
            <person name="Schilhabel M.B."/>
            <person name="Klostermeier U.C."/>
            <person name="Beiko R.G."/>
            <person name="Rosenstiel P."/>
            <person name="Hippler M."/>
            <person name="Laroche J."/>
        </authorList>
    </citation>
    <scope>NUCLEOTIDE SEQUENCE [LARGE SCALE GENOMIC DNA]</scope>
    <source>
        <strain evidence="6 7">CCMP1005</strain>
    </source>
</reference>
<dbReference type="InterPro" id="IPR002893">
    <property type="entry name" value="Znf_MYND"/>
</dbReference>
<evidence type="ECO:0000259" key="5">
    <source>
        <dbReference type="PROSITE" id="PS50865"/>
    </source>
</evidence>
<dbReference type="Gene3D" id="6.10.140.2220">
    <property type="match status" value="1"/>
</dbReference>
<gene>
    <name evidence="6" type="ORF">THAOC_03444</name>
</gene>
<protein>
    <recommendedName>
        <fullName evidence="5">MYND-type domain-containing protein</fullName>
    </recommendedName>
</protein>
<dbReference type="PROSITE" id="PS50865">
    <property type="entry name" value="ZF_MYND_2"/>
    <property type="match status" value="1"/>
</dbReference>
<dbReference type="InterPro" id="IPR052945">
    <property type="entry name" value="Mitotic_Regulator"/>
</dbReference>
<dbReference type="SUPFAM" id="SSF81901">
    <property type="entry name" value="HCP-like"/>
    <property type="match status" value="1"/>
</dbReference>
<comment type="caution">
    <text evidence="6">The sequence shown here is derived from an EMBL/GenBank/DDBJ whole genome shotgun (WGS) entry which is preliminary data.</text>
</comment>
<evidence type="ECO:0000256" key="4">
    <source>
        <dbReference type="PROSITE-ProRule" id="PRU00134"/>
    </source>
</evidence>
<dbReference type="Pfam" id="PF08238">
    <property type="entry name" value="Sel1"/>
    <property type="match status" value="3"/>
</dbReference>
<feature type="domain" description="MYND-type" evidence="5">
    <location>
        <begin position="16"/>
        <end position="57"/>
    </location>
</feature>
<dbReference type="EMBL" id="AGNL01003316">
    <property type="protein sequence ID" value="EJK74851.1"/>
    <property type="molecule type" value="Genomic_DNA"/>
</dbReference>
<evidence type="ECO:0000256" key="1">
    <source>
        <dbReference type="ARBA" id="ARBA00022723"/>
    </source>
</evidence>
<dbReference type="OrthoDB" id="2384430at2759"/>
<evidence type="ECO:0000256" key="3">
    <source>
        <dbReference type="ARBA" id="ARBA00022833"/>
    </source>
</evidence>
<sequence length="278" mass="31213">MSCVPVDRESETDEVCANCGKHGSDTVKLKNCTACRLVKYCGVDCQRAHRKQHKKACKQRVAELKDEQLYGQGHERPEWQFCPICTLPIPLPINNGADGLAMVQTRLEKKDPEAINFLGAEYYYASLGMRKDIRKAVELWSEAAKLGSIEALCHLGVAYYEGEEVQQDKAKGVEFFKRAAMQGHIESRVKLGTIEGKKGNHERAAKHFQISAKMGDERSLENIKRAYMAGFATKEQYGQALKGYQEALEEMKSHDRDEAKKLGSAMKVYDKTASKMIA</sequence>